<feature type="domain" description="Retrovirus-related Pol polyprotein from transposon TNT 1-94-like beta-barrel" evidence="2">
    <location>
        <begin position="776"/>
        <end position="860"/>
    </location>
</feature>
<comment type="caution">
    <text evidence="3">The sequence shown here is derived from an EMBL/GenBank/DDBJ whole genome shotgun (WGS) entry which is preliminary data.</text>
</comment>
<organism evidence="3 4">
    <name type="scientific">Marasmiellus scandens</name>
    <dbReference type="NCBI Taxonomy" id="2682957"/>
    <lineage>
        <taxon>Eukaryota</taxon>
        <taxon>Fungi</taxon>
        <taxon>Dikarya</taxon>
        <taxon>Basidiomycota</taxon>
        <taxon>Agaricomycotina</taxon>
        <taxon>Agaricomycetes</taxon>
        <taxon>Agaricomycetidae</taxon>
        <taxon>Agaricales</taxon>
        <taxon>Marasmiineae</taxon>
        <taxon>Omphalotaceae</taxon>
        <taxon>Marasmiellus</taxon>
    </lineage>
</organism>
<feature type="region of interest" description="Disordered" evidence="1">
    <location>
        <begin position="191"/>
        <end position="323"/>
    </location>
</feature>
<reference evidence="3 4" key="1">
    <citation type="submission" date="2024-01" db="EMBL/GenBank/DDBJ databases">
        <title>A draft genome for the cacao thread blight pathogen Marasmiellus scandens.</title>
        <authorList>
            <person name="Baruah I.K."/>
            <person name="Leung J."/>
            <person name="Bukari Y."/>
            <person name="Amoako-Attah I."/>
            <person name="Meinhardt L.W."/>
            <person name="Bailey B.A."/>
            <person name="Cohen S.P."/>
        </authorList>
    </citation>
    <scope>NUCLEOTIDE SEQUENCE [LARGE SCALE GENOMIC DNA]</scope>
    <source>
        <strain evidence="3 4">GH-19</strain>
    </source>
</reference>
<feature type="compositionally biased region" description="Low complexity" evidence="1">
    <location>
        <begin position="708"/>
        <end position="725"/>
    </location>
</feature>
<name>A0ABR1IY49_9AGAR</name>
<evidence type="ECO:0000313" key="4">
    <source>
        <dbReference type="Proteomes" id="UP001498398"/>
    </source>
</evidence>
<dbReference type="InterPro" id="IPR054722">
    <property type="entry name" value="PolX-like_BBD"/>
</dbReference>
<protein>
    <recommendedName>
        <fullName evidence="2">Retrovirus-related Pol polyprotein from transposon TNT 1-94-like beta-barrel domain-containing protein</fullName>
    </recommendedName>
</protein>
<evidence type="ECO:0000313" key="3">
    <source>
        <dbReference type="EMBL" id="KAK7440830.1"/>
    </source>
</evidence>
<accession>A0ABR1IY49</accession>
<sequence length="938" mass="102890">MNPNNCPSTAFASAEHHVPRSRTTTLSSGLSDYEYIPDLHQPTPVRSSTMTPILTQQPASATWDYLQMGSFTSTTSPSSQRTIVTPHTPNHVPLPSSPSSCAVSVSPSSLFPSLSPLLDTLRSPYTPASTYTATRTTPDLVSLPSHHSPVPPASNPYIPFLDPHPSVRYDYNTVYTPPPVPMPSRSSLLSPLGLHFNQRGTGDMASNPDEDLSPQLTASHSRHFPESLTNERTPSSTAPLTYASRDSPGHVHSSGLAHNPSLPTSPVHSRPGVNTPWPRNRYPPPSVHTVYTDSTAPGGVPRTLDSPFNSPGHAPTPQMQSTDLSGYALPRNVLMPLSTHGSPVRPLSIHSNVPETTYSVIPPQVTTRSPFIERRPSLPLQSSPHNTIHTNYSVHSMQAPSPAAHSVLYTPITQHLPPHVPFMDETPRYNIPEPSQGAITIAQGTMKDLEVLKGTDNFVTWESQVLNIITSLSLTGHICPDPPPGEQCTLFNTPVTPPADPTSTEFSNWRRNDQLVSGLILQRLASDIRRGILPALTEGRPTTAREHWGHIQQRWGLANDVRIKAMLRKLFTAKASSINDLDMYITKYRNTINTVSGSRRELDWSEILQNLADGLPRQLPLICPVYLAISRQADQGPDFCTRQNFEPATLELQNLWVCKSSSYERKQKKDKGKADLTCEGCGGPGHTFENCRDCKHKGRTLQSGSANTVTPKTPTASKPSTTTNSTVASTANVKTHTAYSACFLESSVYDVDTTLYTLQTAEPELYESLRSQYDCILDSGATQHLIRDRSHFITYDPAGVKDMRTANCGVLTTKASGTCLFRIYIEGSDEIVVLELVNCLHAPRAPVNLFSAGSLIENGFKIILDDEQCEILTPRSLVLPDQRSSWSIIYVNRLFFLSGEFVDALFISHSRSSHQPVSSPILSNNHHTGCKLNYSTLI</sequence>
<feature type="compositionally biased region" description="Polar residues" evidence="1">
    <location>
        <begin position="1"/>
        <end position="11"/>
    </location>
</feature>
<feature type="region of interest" description="Disordered" evidence="1">
    <location>
        <begin position="700"/>
        <end position="725"/>
    </location>
</feature>
<feature type="compositionally biased region" description="Polar residues" evidence="1">
    <location>
        <begin position="227"/>
        <end position="239"/>
    </location>
</feature>
<feature type="region of interest" description="Disordered" evidence="1">
    <location>
        <begin position="1"/>
        <end position="29"/>
    </location>
</feature>
<dbReference type="Proteomes" id="UP001498398">
    <property type="component" value="Unassembled WGS sequence"/>
</dbReference>
<keyword evidence="4" id="KW-1185">Reference proteome</keyword>
<gene>
    <name evidence="3" type="ORF">VKT23_016908</name>
</gene>
<proteinExistence type="predicted"/>
<dbReference type="Pfam" id="PF22936">
    <property type="entry name" value="Pol_BBD"/>
    <property type="match status" value="1"/>
</dbReference>
<dbReference type="EMBL" id="JBANRG010000066">
    <property type="protein sequence ID" value="KAK7440830.1"/>
    <property type="molecule type" value="Genomic_DNA"/>
</dbReference>
<evidence type="ECO:0000259" key="2">
    <source>
        <dbReference type="Pfam" id="PF22936"/>
    </source>
</evidence>
<evidence type="ECO:0000256" key="1">
    <source>
        <dbReference type="SAM" id="MobiDB-lite"/>
    </source>
</evidence>